<keyword evidence="3" id="KW-1185">Reference proteome</keyword>
<proteinExistence type="predicted"/>
<dbReference type="RefSeq" id="WP_066609438.1">
    <property type="nucleotide sequence ID" value="NZ_LQQU01000002.1"/>
</dbReference>
<organism evidence="2 3">
    <name type="scientific">Crenobacter luteus</name>
    <dbReference type="NCBI Taxonomy" id="1452487"/>
    <lineage>
        <taxon>Bacteria</taxon>
        <taxon>Pseudomonadati</taxon>
        <taxon>Pseudomonadota</taxon>
        <taxon>Betaproteobacteria</taxon>
        <taxon>Neisseriales</taxon>
        <taxon>Neisseriaceae</taxon>
        <taxon>Crenobacter</taxon>
    </lineage>
</organism>
<comment type="caution">
    <text evidence="2">The sequence shown here is derived from an EMBL/GenBank/DDBJ whole genome shotgun (WGS) entry which is preliminary data.</text>
</comment>
<reference evidence="3" key="1">
    <citation type="submission" date="2016-01" db="EMBL/GenBank/DDBJ databases">
        <title>Draft genome of Chromobacterium sp. F49.</title>
        <authorList>
            <person name="Hong K.W."/>
        </authorList>
    </citation>
    <scope>NUCLEOTIDE SEQUENCE [LARGE SCALE GENOMIC DNA]</scope>
    <source>
        <strain evidence="3">CN10</strain>
    </source>
</reference>
<keyword evidence="1" id="KW-0812">Transmembrane</keyword>
<protein>
    <submittedName>
        <fullName evidence="2">Uncharacterized protein</fullName>
    </submittedName>
</protein>
<dbReference type="AlphaFoldDB" id="A0A161SF65"/>
<evidence type="ECO:0000313" key="3">
    <source>
        <dbReference type="Proteomes" id="UP000076625"/>
    </source>
</evidence>
<evidence type="ECO:0000256" key="1">
    <source>
        <dbReference type="SAM" id="Phobius"/>
    </source>
</evidence>
<evidence type="ECO:0000313" key="2">
    <source>
        <dbReference type="EMBL" id="KZE35253.1"/>
    </source>
</evidence>
<keyword evidence="1" id="KW-0472">Membrane</keyword>
<name>A0A161SF65_9NEIS</name>
<dbReference type="Proteomes" id="UP000076625">
    <property type="component" value="Unassembled WGS sequence"/>
</dbReference>
<gene>
    <name evidence="2" type="ORF">AVW16_04350</name>
</gene>
<accession>A0A161SF65</accession>
<dbReference type="EMBL" id="LQQU01000002">
    <property type="protein sequence ID" value="KZE35253.1"/>
    <property type="molecule type" value="Genomic_DNA"/>
</dbReference>
<feature type="transmembrane region" description="Helical" evidence="1">
    <location>
        <begin position="35"/>
        <end position="52"/>
    </location>
</feature>
<keyword evidence="1" id="KW-1133">Transmembrane helix</keyword>
<sequence length="62" mass="6805">MFTLPDYPTRRQTDIAPSLAVPARPASSPFLLGRASAYALLTASFALARGLGRPDRPTQRRY</sequence>